<dbReference type="AlphaFoldDB" id="A0A3B8WLS2"/>
<evidence type="ECO:0000313" key="4">
    <source>
        <dbReference type="Proteomes" id="UP000261325"/>
    </source>
</evidence>
<dbReference type="PANTHER" id="PTHR35894">
    <property type="entry name" value="GENERAL SECRETION PATHWAY PROTEIN A-RELATED"/>
    <property type="match status" value="1"/>
</dbReference>
<proteinExistence type="predicted"/>
<dbReference type="InterPro" id="IPR027417">
    <property type="entry name" value="P-loop_NTPase"/>
</dbReference>
<evidence type="ECO:0000256" key="1">
    <source>
        <dbReference type="SAM" id="MobiDB-lite"/>
    </source>
</evidence>
<dbReference type="PANTHER" id="PTHR35894:SF1">
    <property type="entry name" value="PHOSPHORIBULOKINASE _ URIDINE KINASE FAMILY"/>
    <property type="match status" value="1"/>
</dbReference>
<comment type="caution">
    <text evidence="3">The sequence shown here is derived from an EMBL/GenBank/DDBJ whole genome shotgun (WGS) entry which is preliminary data.</text>
</comment>
<name>A0A3B8WLS2_MARNT</name>
<evidence type="ECO:0000259" key="2">
    <source>
        <dbReference type="Pfam" id="PF13401"/>
    </source>
</evidence>
<accession>A0A3B8WLS2</accession>
<dbReference type="InterPro" id="IPR052026">
    <property type="entry name" value="ExeA_AAA_ATPase_DNA-bind"/>
</dbReference>
<organism evidence="3 4">
    <name type="scientific">Marinobacter nauticus</name>
    <name type="common">Marinobacter hydrocarbonoclasticus</name>
    <name type="synonym">Marinobacter aquaeolei</name>
    <dbReference type="NCBI Taxonomy" id="2743"/>
    <lineage>
        <taxon>Bacteria</taxon>
        <taxon>Pseudomonadati</taxon>
        <taxon>Pseudomonadota</taxon>
        <taxon>Gammaproteobacteria</taxon>
        <taxon>Pseudomonadales</taxon>
        <taxon>Marinobacteraceae</taxon>
        <taxon>Marinobacter</taxon>
    </lineage>
</organism>
<feature type="region of interest" description="Disordered" evidence="1">
    <location>
        <begin position="299"/>
        <end position="369"/>
    </location>
</feature>
<feature type="domain" description="ORC1/DEAH AAA+ ATPase" evidence="2">
    <location>
        <begin position="55"/>
        <end position="182"/>
    </location>
</feature>
<dbReference type="Proteomes" id="UP000261325">
    <property type="component" value="Unassembled WGS sequence"/>
</dbReference>
<evidence type="ECO:0000313" key="3">
    <source>
        <dbReference type="EMBL" id="HAC29450.1"/>
    </source>
</evidence>
<gene>
    <name evidence="3" type="ORF">DCF82_16825</name>
</gene>
<feature type="non-terminal residue" evidence="3">
    <location>
        <position position="369"/>
    </location>
</feature>
<dbReference type="Gene3D" id="3.40.50.300">
    <property type="entry name" value="P-loop containing nucleotide triphosphate hydrolases"/>
    <property type="match status" value="1"/>
</dbReference>
<dbReference type="SUPFAM" id="SSF52540">
    <property type="entry name" value="P-loop containing nucleoside triphosphate hydrolases"/>
    <property type="match status" value="1"/>
</dbReference>
<dbReference type="Pfam" id="PF13401">
    <property type="entry name" value="AAA_22"/>
    <property type="match status" value="1"/>
</dbReference>
<dbReference type="EMBL" id="DLYI01000221">
    <property type="protein sequence ID" value="HAC29450.1"/>
    <property type="molecule type" value="Genomic_DNA"/>
</dbReference>
<dbReference type="GO" id="GO:0016887">
    <property type="term" value="F:ATP hydrolysis activity"/>
    <property type="evidence" value="ECO:0007669"/>
    <property type="project" value="InterPro"/>
</dbReference>
<dbReference type="InterPro" id="IPR049945">
    <property type="entry name" value="AAA_22"/>
</dbReference>
<sequence length="369" mass="40330">MAQESLNSTDGGGLFPRLQQRYSLRDNPLEMETPFFPDAMRQHALETLRHLCGFGDMVLVLTGAPGAGKTRVLAELVRSESSRLDFHRIPASALTSRQALARYLKQLAKSGIPADSEPREAVYRYFRWSESGLRRGHRQVLLIDDADRVESDVLNLLVAGFVASERSVSAVPIMAGTEQVWSQLEDHPDSAYAHHLTLPPLSRDDIKAYLEPRVHRAGGSQSELLSTSRLKKLEVLSQGSFGRLKRVAPGVWLDMVPSSATSSSKAGFTVAHLRWPALGLVLLAASWWFVSQQYESTVQRQAGAEVEPEPVRKSITIGPGAEDPEPEIAPLIAPAGQDEPGAPGETNAAEELTQAPPETEIVPEPEPEP</sequence>
<protein>
    <submittedName>
        <fullName evidence="3">Sporulation protein</fullName>
    </submittedName>
</protein>
<dbReference type="RefSeq" id="WP_278350792.1">
    <property type="nucleotide sequence ID" value="NZ_DCES01000047.1"/>
</dbReference>
<reference evidence="3 4" key="1">
    <citation type="journal article" date="2018" name="Nat. Biotechnol.">
        <title>A standardized bacterial taxonomy based on genome phylogeny substantially revises the tree of life.</title>
        <authorList>
            <person name="Parks D.H."/>
            <person name="Chuvochina M."/>
            <person name="Waite D.W."/>
            <person name="Rinke C."/>
            <person name="Skarshewski A."/>
            <person name="Chaumeil P.A."/>
            <person name="Hugenholtz P."/>
        </authorList>
    </citation>
    <scope>NUCLEOTIDE SEQUENCE [LARGE SCALE GENOMIC DNA]</scope>
    <source>
        <strain evidence="3">UBA9049</strain>
    </source>
</reference>